<dbReference type="EMBL" id="CM047587">
    <property type="protein sequence ID" value="KAI9907739.1"/>
    <property type="molecule type" value="Genomic_DNA"/>
</dbReference>
<protein>
    <submittedName>
        <fullName evidence="1">Uncharacterized protein</fullName>
    </submittedName>
</protein>
<organism evidence="1 2">
    <name type="scientific">Peronosclerospora sorghi</name>
    <dbReference type="NCBI Taxonomy" id="230839"/>
    <lineage>
        <taxon>Eukaryota</taxon>
        <taxon>Sar</taxon>
        <taxon>Stramenopiles</taxon>
        <taxon>Oomycota</taxon>
        <taxon>Peronosporomycetes</taxon>
        <taxon>Peronosporales</taxon>
        <taxon>Peronosporaceae</taxon>
        <taxon>Peronosclerospora</taxon>
    </lineage>
</organism>
<reference evidence="1 2" key="1">
    <citation type="journal article" date="2022" name="bioRxiv">
        <title>The genome of the oomycete Peronosclerospora sorghi, a cosmopolitan pathogen of maize and sorghum, is inflated with dispersed pseudogenes.</title>
        <authorList>
            <person name="Fletcher K."/>
            <person name="Martin F."/>
            <person name="Isakeit T."/>
            <person name="Cavanaugh K."/>
            <person name="Magill C."/>
            <person name="Michelmore R."/>
        </authorList>
    </citation>
    <scope>NUCLEOTIDE SEQUENCE [LARGE SCALE GENOMIC DNA]</scope>
    <source>
        <strain evidence="1">P6</strain>
    </source>
</reference>
<accession>A0ACC0VMP8</accession>
<evidence type="ECO:0000313" key="1">
    <source>
        <dbReference type="EMBL" id="KAI9907739.1"/>
    </source>
</evidence>
<keyword evidence="2" id="KW-1185">Reference proteome</keyword>
<gene>
    <name evidence="1" type="ORF">PsorP6_016571</name>
</gene>
<name>A0ACC0VMP8_9STRA</name>
<comment type="caution">
    <text evidence="1">The sequence shown here is derived from an EMBL/GenBank/DDBJ whole genome shotgun (WGS) entry which is preliminary data.</text>
</comment>
<proteinExistence type="predicted"/>
<dbReference type="Proteomes" id="UP001163321">
    <property type="component" value="Chromosome 8"/>
</dbReference>
<sequence>MYTIISCAMGAIRAVWMLQYDKSFRYFSSPILFLPRTQQQSETAGWRLRYILQLGWRYLMPFILNEFFCAVEDKHELVVVNVAHISRSNKSVVGKDIVIGLGLRTW</sequence>
<evidence type="ECO:0000313" key="2">
    <source>
        <dbReference type="Proteomes" id="UP001163321"/>
    </source>
</evidence>